<name>A0A060ZT20_9ACTN</name>
<organism evidence="1">
    <name type="scientific">Streptomyces iranensis</name>
    <dbReference type="NCBI Taxonomy" id="576784"/>
    <lineage>
        <taxon>Bacteria</taxon>
        <taxon>Bacillati</taxon>
        <taxon>Actinomycetota</taxon>
        <taxon>Actinomycetes</taxon>
        <taxon>Kitasatosporales</taxon>
        <taxon>Streptomycetaceae</taxon>
        <taxon>Streptomyces</taxon>
        <taxon>Streptomyces violaceusniger group</taxon>
    </lineage>
</organism>
<proteinExistence type="predicted"/>
<gene>
    <name evidence="1" type="ORF">SIRAN3419</name>
</gene>
<dbReference type="EMBL" id="LK022848">
    <property type="protein sequence ID" value="CDR06531.1"/>
    <property type="molecule type" value="Genomic_DNA"/>
</dbReference>
<accession>A0A060ZT20</accession>
<dbReference type="HOGENOM" id="CLU_3189577_0_0_11"/>
<reference evidence="1" key="1">
    <citation type="submission" date="2014-05" db="EMBL/GenBank/DDBJ databases">
        <authorList>
            <person name="Horn Fabian"/>
        </authorList>
    </citation>
    <scope>NUCLEOTIDE SEQUENCE</scope>
</reference>
<dbReference type="AlphaFoldDB" id="A0A060ZT20"/>
<protein>
    <submittedName>
        <fullName evidence="1">Uncharacterized protein</fullName>
    </submittedName>
</protein>
<evidence type="ECO:0000313" key="1">
    <source>
        <dbReference type="EMBL" id="CDR06531.1"/>
    </source>
</evidence>
<sequence>MATLRGTVTGVQPLQHLTNRGLLALGQRLSLATIDDDVLHDRPQPL</sequence>